<evidence type="ECO:0000256" key="7">
    <source>
        <dbReference type="ARBA" id="ARBA00022958"/>
    </source>
</evidence>
<accession>X7EJ27</accession>
<dbReference type="STRING" id="1449350.OCH239_11955"/>
<dbReference type="Gene3D" id="3.40.1190.20">
    <property type="match status" value="1"/>
</dbReference>
<feature type="binding site" evidence="9">
    <location>
        <position position="136"/>
    </location>
    <ligand>
        <name>substrate</name>
    </ligand>
</feature>
<keyword evidence="3 9" id="KW-0547">Nucleotide-binding</keyword>
<comment type="catalytic activity">
    <reaction evidence="9">
        <text>D-ribose + ATP = D-ribose 5-phosphate + ADP + H(+)</text>
        <dbReference type="Rhea" id="RHEA:13697"/>
        <dbReference type="ChEBI" id="CHEBI:15378"/>
        <dbReference type="ChEBI" id="CHEBI:30616"/>
        <dbReference type="ChEBI" id="CHEBI:47013"/>
        <dbReference type="ChEBI" id="CHEBI:78346"/>
        <dbReference type="ChEBI" id="CHEBI:456216"/>
        <dbReference type="EC" id="2.7.1.15"/>
    </reaction>
</comment>
<dbReference type="RefSeq" id="WP_037259431.1">
    <property type="nucleotide sequence ID" value="NZ_JALZ01000003.1"/>
</dbReference>
<comment type="activity regulation">
    <text evidence="9">Activated by a monovalent cation that binds near, but not in, the active site. The most likely occupant of the site in vivo is potassium. Ion binding induces a conformational change that may alter substrate affinity.</text>
</comment>
<dbReference type="InterPro" id="IPR002139">
    <property type="entry name" value="Ribo/fructo_kinase"/>
</dbReference>
<dbReference type="InterPro" id="IPR011877">
    <property type="entry name" value="Ribokinase"/>
</dbReference>
<evidence type="ECO:0000256" key="5">
    <source>
        <dbReference type="ARBA" id="ARBA00022840"/>
    </source>
</evidence>
<keyword evidence="6 9" id="KW-0460">Magnesium</keyword>
<name>X7EJ27_9RHOB</name>
<comment type="caution">
    <text evidence="11">The sequence shown here is derived from an EMBL/GenBank/DDBJ whole genome shotgun (WGS) entry which is preliminary data.</text>
</comment>
<dbReference type="InterPro" id="IPR029056">
    <property type="entry name" value="Ribokinase-like"/>
</dbReference>
<sequence>MTIYNLGSVNADLVYRVPHLPGPGETLGAASLTHGLGGKGANMSVAAARAAARVVHIGAVGADGAWMVERLLEYGVDTRNIATVSETSGHAIIAVDDAGENLILIHGGANRAVPEAALDAALADAGPGDTFLTQNETNAQVAAARRAKARGCRIAYAAAPFDAAAVTEMLPFIDLLVLNAVEAEQLVAATGKDLGSLGVDDVVVTRGGEGARWIDARGGEVTDVPALPVSAVDTTGAGDTFTGYLVAGLDRGMPMRQALNLASRAAALMVTRSGTADVIPDLKEIEESRLG</sequence>
<evidence type="ECO:0000313" key="11">
    <source>
        <dbReference type="EMBL" id="ETX15882.1"/>
    </source>
</evidence>
<comment type="similarity">
    <text evidence="9">Belongs to the carbohydrate kinase PfkB family. Ribokinase subfamily.</text>
</comment>
<dbReference type="HAMAP" id="MF_01987">
    <property type="entry name" value="Ribokinase"/>
    <property type="match status" value="1"/>
</dbReference>
<evidence type="ECO:0000256" key="9">
    <source>
        <dbReference type="HAMAP-Rule" id="MF_01987"/>
    </source>
</evidence>
<dbReference type="InterPro" id="IPR011611">
    <property type="entry name" value="PfkB_dom"/>
</dbReference>
<evidence type="ECO:0000256" key="1">
    <source>
        <dbReference type="ARBA" id="ARBA00022679"/>
    </source>
</evidence>
<reference evidence="11 12" key="1">
    <citation type="submission" date="2014-01" db="EMBL/GenBank/DDBJ databases">
        <title>Roseivivax halodurans JCM 10272 Genome Sequencing.</title>
        <authorList>
            <person name="Lai Q."/>
            <person name="Li G."/>
            <person name="Shao Z."/>
        </authorList>
    </citation>
    <scope>NUCLEOTIDE SEQUENCE [LARGE SCALE GENOMIC DNA]</scope>
    <source>
        <strain evidence="11 12">JCM 10272</strain>
    </source>
</reference>
<keyword evidence="4 9" id="KW-0418">Kinase</keyword>
<comment type="subunit">
    <text evidence="9">Homodimer.</text>
</comment>
<feature type="binding site" evidence="9">
    <location>
        <position position="272"/>
    </location>
    <ligand>
        <name>K(+)</name>
        <dbReference type="ChEBI" id="CHEBI:29103"/>
    </ligand>
</feature>
<dbReference type="GO" id="GO:0019303">
    <property type="term" value="P:D-ribose catabolic process"/>
    <property type="evidence" value="ECO:0007669"/>
    <property type="project" value="UniProtKB-UniRule"/>
</dbReference>
<evidence type="ECO:0000256" key="8">
    <source>
        <dbReference type="ARBA" id="ARBA00023277"/>
    </source>
</evidence>
<dbReference type="AlphaFoldDB" id="X7EJ27"/>
<dbReference type="CDD" id="cd01174">
    <property type="entry name" value="ribokinase"/>
    <property type="match status" value="1"/>
</dbReference>
<evidence type="ECO:0000313" key="12">
    <source>
        <dbReference type="Proteomes" id="UP000022447"/>
    </source>
</evidence>
<evidence type="ECO:0000256" key="2">
    <source>
        <dbReference type="ARBA" id="ARBA00022723"/>
    </source>
</evidence>
<dbReference type="SUPFAM" id="SSF53613">
    <property type="entry name" value="Ribokinase-like"/>
    <property type="match status" value="1"/>
</dbReference>
<feature type="binding site" evidence="9">
    <location>
        <position position="269"/>
    </location>
    <ligand>
        <name>K(+)</name>
        <dbReference type="ChEBI" id="CHEBI:29103"/>
    </ligand>
</feature>
<feature type="binding site" evidence="9">
    <location>
        <begin position="238"/>
        <end position="239"/>
    </location>
    <ligand>
        <name>ATP</name>
        <dbReference type="ChEBI" id="CHEBI:30616"/>
    </ligand>
</feature>
<feature type="binding site" evidence="9">
    <location>
        <begin position="38"/>
        <end position="42"/>
    </location>
    <ligand>
        <name>substrate</name>
    </ligand>
</feature>
<dbReference type="PANTHER" id="PTHR10584">
    <property type="entry name" value="SUGAR KINASE"/>
    <property type="match status" value="1"/>
</dbReference>
<dbReference type="EC" id="2.7.1.15" evidence="9"/>
<evidence type="ECO:0000256" key="3">
    <source>
        <dbReference type="ARBA" id="ARBA00022741"/>
    </source>
</evidence>
<dbReference type="GO" id="GO:0005524">
    <property type="term" value="F:ATP binding"/>
    <property type="evidence" value="ECO:0007669"/>
    <property type="project" value="UniProtKB-UniRule"/>
</dbReference>
<dbReference type="EMBL" id="JALZ01000003">
    <property type="protein sequence ID" value="ETX15882.1"/>
    <property type="molecule type" value="Genomic_DNA"/>
</dbReference>
<feature type="binding site" evidence="9">
    <location>
        <position position="235"/>
    </location>
    <ligand>
        <name>K(+)</name>
        <dbReference type="ChEBI" id="CHEBI:29103"/>
    </ligand>
</feature>
<keyword evidence="7 9" id="KW-0630">Potassium</keyword>
<comment type="function">
    <text evidence="9">Catalyzes the phosphorylation of ribose at O-5 in a reaction requiring ATP and magnesium. The resulting D-ribose-5-phosphate can then be used either for sythesis of nucleotides, histidine, and tryptophan, or as a component of the pentose phosphate pathway.</text>
</comment>
<keyword evidence="1 9" id="KW-0808">Transferase</keyword>
<feature type="binding site" evidence="9">
    <location>
        <position position="233"/>
    </location>
    <ligand>
        <name>K(+)</name>
        <dbReference type="ChEBI" id="CHEBI:29103"/>
    </ligand>
</feature>
<keyword evidence="5 9" id="KW-0067">ATP-binding</keyword>
<feature type="binding site" evidence="9">
    <location>
        <begin position="205"/>
        <end position="210"/>
    </location>
    <ligand>
        <name>ATP</name>
        <dbReference type="ChEBI" id="CHEBI:30616"/>
    </ligand>
</feature>
<dbReference type="GO" id="GO:0046872">
    <property type="term" value="F:metal ion binding"/>
    <property type="evidence" value="ECO:0007669"/>
    <property type="project" value="UniProtKB-KW"/>
</dbReference>
<comment type="cofactor">
    <cofactor evidence="9">
        <name>Mg(2+)</name>
        <dbReference type="ChEBI" id="CHEBI:18420"/>
    </cofactor>
    <text evidence="9">Requires a divalent cation, most likely magnesium in vivo, as an electrophilic catalyst to aid phosphoryl group transfer. It is the chelate of the metal and the nucleotide that is the actual substrate.</text>
</comment>
<dbReference type="UniPathway" id="UPA00916">
    <property type="reaction ID" value="UER00889"/>
</dbReference>
<feature type="binding site" evidence="9">
    <location>
        <position position="179"/>
    </location>
    <ligand>
        <name>ATP</name>
        <dbReference type="ChEBI" id="CHEBI:30616"/>
    </ligand>
</feature>
<keyword evidence="2 9" id="KW-0479">Metal-binding</keyword>
<feature type="active site" description="Proton acceptor" evidence="9">
    <location>
        <position position="239"/>
    </location>
</feature>
<dbReference type="Pfam" id="PF00294">
    <property type="entry name" value="PfkB"/>
    <property type="match status" value="1"/>
</dbReference>
<dbReference type="PRINTS" id="PR00990">
    <property type="entry name" value="RIBOKINASE"/>
</dbReference>
<dbReference type="GO" id="GO:0004747">
    <property type="term" value="F:ribokinase activity"/>
    <property type="evidence" value="ECO:0007669"/>
    <property type="project" value="UniProtKB-UniRule"/>
</dbReference>
<dbReference type="PATRIC" id="fig|1449350.3.peg.1003"/>
<comment type="subcellular location">
    <subcellularLocation>
        <location evidence="9">Cytoplasm</location>
    </subcellularLocation>
</comment>
<protein>
    <recommendedName>
        <fullName evidence="9">Ribokinase</fullName>
        <shortName evidence="9">RK</shortName>
        <ecNumber evidence="9">2.7.1.15</ecNumber>
    </recommendedName>
</protein>
<evidence type="ECO:0000259" key="10">
    <source>
        <dbReference type="Pfam" id="PF00294"/>
    </source>
</evidence>
<feature type="domain" description="Carbohydrate kinase PfkB" evidence="10">
    <location>
        <begin position="6"/>
        <end position="280"/>
    </location>
</feature>
<feature type="binding site" evidence="9">
    <location>
        <position position="239"/>
    </location>
    <ligand>
        <name>substrate</name>
    </ligand>
</feature>
<keyword evidence="9" id="KW-0963">Cytoplasm</keyword>
<gene>
    <name evidence="9" type="primary">rbsK</name>
    <name evidence="11" type="ORF">OCH239_11955</name>
</gene>
<evidence type="ECO:0000256" key="6">
    <source>
        <dbReference type="ARBA" id="ARBA00022842"/>
    </source>
</evidence>
<keyword evidence="8 9" id="KW-0119">Carbohydrate metabolism</keyword>
<feature type="binding site" evidence="9">
    <location>
        <begin position="10"/>
        <end position="12"/>
    </location>
    <ligand>
        <name>substrate</name>
    </ligand>
</feature>
<dbReference type="PANTHER" id="PTHR10584:SF166">
    <property type="entry name" value="RIBOKINASE"/>
    <property type="match status" value="1"/>
</dbReference>
<comment type="caution">
    <text evidence="9">Lacks conserved residue(s) required for the propagation of feature annotation.</text>
</comment>
<organism evidence="11 12">
    <name type="scientific">Roseivivax halodurans JCM 10272</name>
    <dbReference type="NCBI Taxonomy" id="1449350"/>
    <lineage>
        <taxon>Bacteria</taxon>
        <taxon>Pseudomonadati</taxon>
        <taxon>Pseudomonadota</taxon>
        <taxon>Alphaproteobacteria</taxon>
        <taxon>Rhodobacterales</taxon>
        <taxon>Roseobacteraceae</taxon>
        <taxon>Roseivivax</taxon>
    </lineage>
</organism>
<dbReference type="Proteomes" id="UP000022447">
    <property type="component" value="Unassembled WGS sequence"/>
</dbReference>
<feature type="binding site" evidence="9">
    <location>
        <position position="274"/>
    </location>
    <ligand>
        <name>K(+)</name>
        <dbReference type="ChEBI" id="CHEBI:29103"/>
    </ligand>
</feature>
<dbReference type="OrthoDB" id="9775849at2"/>
<dbReference type="eggNOG" id="COG0524">
    <property type="taxonomic scope" value="Bacteria"/>
</dbReference>
<keyword evidence="12" id="KW-1185">Reference proteome</keyword>
<dbReference type="GO" id="GO:0005737">
    <property type="term" value="C:cytoplasm"/>
    <property type="evidence" value="ECO:0007669"/>
    <property type="project" value="UniProtKB-SubCell"/>
</dbReference>
<comment type="pathway">
    <text evidence="9">Carbohydrate metabolism; D-ribose degradation; D-ribose 5-phosphate from beta-D-ribopyranose: step 2/2.</text>
</comment>
<proteinExistence type="inferred from homology"/>
<evidence type="ECO:0000256" key="4">
    <source>
        <dbReference type="ARBA" id="ARBA00022777"/>
    </source>
</evidence>